<dbReference type="AlphaFoldDB" id="A0A7X1AZY1"/>
<protein>
    <recommendedName>
        <fullName evidence="2">Carbohydrate-binding domain-containing protein</fullName>
    </recommendedName>
</protein>
<comment type="caution">
    <text evidence="3">The sequence shown here is derived from an EMBL/GenBank/DDBJ whole genome shotgun (WGS) entry which is preliminary data.</text>
</comment>
<dbReference type="GO" id="GO:0016052">
    <property type="term" value="P:carbohydrate catabolic process"/>
    <property type="evidence" value="ECO:0007669"/>
    <property type="project" value="InterPro"/>
</dbReference>
<organism evidence="3 4">
    <name type="scientific">Puniceicoccus vermicola</name>
    <dbReference type="NCBI Taxonomy" id="388746"/>
    <lineage>
        <taxon>Bacteria</taxon>
        <taxon>Pseudomonadati</taxon>
        <taxon>Verrucomicrobiota</taxon>
        <taxon>Opitutia</taxon>
        <taxon>Puniceicoccales</taxon>
        <taxon>Puniceicoccaceae</taxon>
        <taxon>Puniceicoccus</taxon>
    </lineage>
</organism>
<dbReference type="RefSeq" id="WP_185693570.1">
    <property type="nucleotide sequence ID" value="NZ_JACHVA010000102.1"/>
</dbReference>
<dbReference type="InterPro" id="IPR010502">
    <property type="entry name" value="Carb-bd_dom_fam9"/>
</dbReference>
<accession>A0A7X1AZY1</accession>
<reference evidence="3 4" key="1">
    <citation type="submission" date="2020-07" db="EMBL/GenBank/DDBJ databases">
        <authorList>
            <person name="Feng X."/>
        </authorList>
    </citation>
    <scope>NUCLEOTIDE SEQUENCE [LARGE SCALE GENOMIC DNA]</scope>
    <source>
        <strain evidence="3 4">JCM14086</strain>
    </source>
</reference>
<dbReference type="InterPro" id="IPR017853">
    <property type="entry name" value="GH"/>
</dbReference>
<name>A0A7X1AZY1_9BACT</name>
<dbReference type="EMBL" id="JACHVA010000102">
    <property type="protein sequence ID" value="MBC2602904.1"/>
    <property type="molecule type" value="Genomic_DNA"/>
</dbReference>
<dbReference type="PANTHER" id="PTHR12631">
    <property type="entry name" value="ALPHA-L-IDURONIDASE"/>
    <property type="match status" value="1"/>
</dbReference>
<dbReference type="SUPFAM" id="SSF49344">
    <property type="entry name" value="CBD9-like"/>
    <property type="match status" value="1"/>
</dbReference>
<dbReference type="PANTHER" id="PTHR12631:SF10">
    <property type="entry name" value="BETA-XYLOSIDASE-LIKE PROTEIN-RELATED"/>
    <property type="match status" value="1"/>
</dbReference>
<proteinExistence type="predicted"/>
<feature type="domain" description="Carbohydrate-binding" evidence="2">
    <location>
        <begin position="832"/>
        <end position="988"/>
    </location>
</feature>
<dbReference type="SUPFAM" id="SSF51445">
    <property type="entry name" value="(Trans)glycosidases"/>
    <property type="match status" value="1"/>
</dbReference>
<keyword evidence="1" id="KW-0732">Signal</keyword>
<evidence type="ECO:0000256" key="1">
    <source>
        <dbReference type="SAM" id="SignalP"/>
    </source>
</evidence>
<feature type="signal peptide" evidence="1">
    <location>
        <begin position="1"/>
        <end position="24"/>
    </location>
</feature>
<gene>
    <name evidence="3" type="ORF">H5P30_14060</name>
</gene>
<dbReference type="Gene3D" id="2.60.40.1190">
    <property type="match status" value="1"/>
</dbReference>
<dbReference type="GO" id="GO:0030246">
    <property type="term" value="F:carbohydrate binding"/>
    <property type="evidence" value="ECO:0007669"/>
    <property type="project" value="InterPro"/>
</dbReference>
<dbReference type="GO" id="GO:0004553">
    <property type="term" value="F:hydrolase activity, hydrolyzing O-glycosyl compounds"/>
    <property type="evidence" value="ECO:0007669"/>
    <property type="project" value="InterPro"/>
</dbReference>
<evidence type="ECO:0000313" key="3">
    <source>
        <dbReference type="EMBL" id="MBC2602904.1"/>
    </source>
</evidence>
<keyword evidence="4" id="KW-1185">Reference proteome</keyword>
<dbReference type="Proteomes" id="UP000525652">
    <property type="component" value="Unassembled WGS sequence"/>
</dbReference>
<feature type="chain" id="PRO_5030730083" description="Carbohydrate-binding domain-containing protein" evidence="1">
    <location>
        <begin position="25"/>
        <end position="990"/>
    </location>
</feature>
<dbReference type="Pfam" id="PF06452">
    <property type="entry name" value="CBM9_1"/>
    <property type="match status" value="1"/>
</dbReference>
<sequence>MKTCKCIWPLALVSLSLFSEVSGADRLVIEDFEDVGTWRARPLEGMPPEAWFSGNTYLAASREQVSSGDYSGELRYWFAGDEGPYLMSLEREKASRKSAFIDEIGFQANTMGQSLGLAFQIEDSRGNFFYTKEIGLDSADWQEYSLPLNGDTVPDFKSLRFPAVVRKLMLSKESPGRGVIYIDDLAITGRLSRANRLEIRPVLRPLASEPGEPIRLDYRILNASSSEQTGELKLAFGEVRGGASNQLETSFTVAPHDETVASFVLPSMPLGAYRGHLLAKTGKLETRYLDFFAVFEPNGGRINREPMWFAVQDFSSWQGPAENALHIEWMQELGIDLVRLMAIGDWLEVREGEISAQDYKRMMDDLGEAGLDVFLLYADAVPGWTQDQFVWRQPPDDYEAFGEHARRLGTYFSQVPNLKYFEFWNEPDLEFFHGDLEDYQKMLSTFYRNFKDTAPDIPVISGGLTVIHPAEKEGFSEGVIKSTSSYDIAGFHNHGSVYDYATRNELVEAWLDEVGENRKIANTEAGSRSQYDLQGALAQAVTLVQKITYAKSRESSEFYAWFTLQDYWDMDRKADDSLGLVTSDNRPKPSFVAYNELIRRLANTTPEGQIDLGPNVTAYVFRKTEDGRYVYVAWPMIGRGSARFWVGAEGDYQRVDMFGASETLATSEGAQMVSLKNEPIYLVAIDTDDPLVPSTNDDALLVVPEYVVGRGDLSIPVEISNRWEESIECRIEVFSPEGELIQERVEQISSVMGREVEVPLGEDLWKPFGGEVFSVKVTLSGPVEKSVTFPVEIRQPYLINPEGEPLETIRLDQAGDVHDLFYDPFRAQWGGADDLSLEARISHDGDQLLFDIEVTDSEYVEAWDASKLWMADSVQVGIMTEGGDQTELTFGRVDGEAIIWSDIAREDELKGRWPDEEGKISIEQNGDTTRYKVSVSLASLGIDRDAGTQTIRMAMVLNNNNGEGRVRVMKWHDGIAERKDPDAYGHAIIR</sequence>
<dbReference type="Gene3D" id="3.20.20.80">
    <property type="entry name" value="Glycosidases"/>
    <property type="match status" value="1"/>
</dbReference>
<dbReference type="InterPro" id="IPR051923">
    <property type="entry name" value="Glycosyl_Hydrolase_39"/>
</dbReference>
<evidence type="ECO:0000259" key="2">
    <source>
        <dbReference type="Pfam" id="PF06452"/>
    </source>
</evidence>
<evidence type="ECO:0000313" key="4">
    <source>
        <dbReference type="Proteomes" id="UP000525652"/>
    </source>
</evidence>